<evidence type="ECO:0000256" key="3">
    <source>
        <dbReference type="ARBA" id="ARBA00023157"/>
    </source>
</evidence>
<gene>
    <name evidence="6" type="primary">Ngca_0</name>
    <name evidence="6" type="ORF">NEOCOR_R09327</name>
</gene>
<feature type="non-terminal residue" evidence="6">
    <location>
        <position position="1"/>
    </location>
</feature>
<keyword evidence="3" id="KW-1015">Disulfide bond</keyword>
<keyword evidence="2" id="KW-0677">Repeat</keyword>
<dbReference type="EMBL" id="VYZS01016439">
    <property type="protein sequence ID" value="NXS07169.1"/>
    <property type="molecule type" value="Genomic_DNA"/>
</dbReference>
<feature type="domain" description="Ig-like" evidence="5">
    <location>
        <begin position="53"/>
        <end position="137"/>
    </location>
</feature>
<evidence type="ECO:0000313" key="6">
    <source>
        <dbReference type="EMBL" id="NXS07169.1"/>
    </source>
</evidence>
<dbReference type="FunFam" id="2.60.40.10:FF:000063">
    <property type="entry name" value="neural cell adhesion molecule L1"/>
    <property type="match status" value="1"/>
</dbReference>
<sequence length="146" mass="15698">IAEVPDPGRWEVRDGALILSHLEPNDSLVAQCEAHNHHGRLLANAFVYVVELPVKILTADATPYAVVENQTVFLHCKTFGAPAPTIEWLTPGLEPALQDDRAFAYTNGTLRLGPAARGDGGAFTCRAHNAHSNATIVAHLDVRGTD</sequence>
<reference evidence="6 7" key="1">
    <citation type="submission" date="2019-09" db="EMBL/GenBank/DDBJ databases">
        <title>Bird 10,000 Genomes (B10K) Project - Family phase.</title>
        <authorList>
            <person name="Zhang G."/>
        </authorList>
    </citation>
    <scope>NUCLEOTIDE SEQUENCE [LARGE SCALE GENOMIC DNA]</scope>
    <source>
        <strain evidence="6">B10K-DU-002-79</strain>
    </source>
</reference>
<evidence type="ECO:0000256" key="2">
    <source>
        <dbReference type="ARBA" id="ARBA00022737"/>
    </source>
</evidence>
<dbReference type="GO" id="GO:0043005">
    <property type="term" value="C:neuron projection"/>
    <property type="evidence" value="ECO:0007669"/>
    <property type="project" value="TreeGrafter"/>
</dbReference>
<dbReference type="SUPFAM" id="SSF48726">
    <property type="entry name" value="Immunoglobulin"/>
    <property type="match status" value="1"/>
</dbReference>
<dbReference type="PROSITE" id="PS50835">
    <property type="entry name" value="IG_LIKE"/>
    <property type="match status" value="1"/>
</dbReference>
<dbReference type="Gene3D" id="2.60.40.10">
    <property type="entry name" value="Immunoglobulins"/>
    <property type="match status" value="1"/>
</dbReference>
<dbReference type="InterPro" id="IPR051170">
    <property type="entry name" value="Neural/epithelial_adhesion"/>
</dbReference>
<dbReference type="PANTHER" id="PTHR12231:SF241">
    <property type="entry name" value="L1 CELL ADHESION MOLECULE"/>
    <property type="match status" value="1"/>
</dbReference>
<keyword evidence="1" id="KW-0732">Signal</keyword>
<dbReference type="InterPro" id="IPR007110">
    <property type="entry name" value="Ig-like_dom"/>
</dbReference>
<dbReference type="Proteomes" id="UP000560066">
    <property type="component" value="Unassembled WGS sequence"/>
</dbReference>
<dbReference type="AlphaFoldDB" id="A0A7L2RDT4"/>
<evidence type="ECO:0000256" key="4">
    <source>
        <dbReference type="ARBA" id="ARBA00023319"/>
    </source>
</evidence>
<dbReference type="OrthoDB" id="9194848at2759"/>
<keyword evidence="4" id="KW-0393">Immunoglobulin domain</keyword>
<organism evidence="6 7">
    <name type="scientific">Neodrepanis coruscans</name>
    <name type="common">wattled asity</name>
    <dbReference type="NCBI Taxonomy" id="254563"/>
    <lineage>
        <taxon>Eukaryota</taxon>
        <taxon>Metazoa</taxon>
        <taxon>Chordata</taxon>
        <taxon>Craniata</taxon>
        <taxon>Vertebrata</taxon>
        <taxon>Euteleostomi</taxon>
        <taxon>Archelosauria</taxon>
        <taxon>Archosauria</taxon>
        <taxon>Dinosauria</taxon>
        <taxon>Saurischia</taxon>
        <taxon>Theropoda</taxon>
        <taxon>Coelurosauria</taxon>
        <taxon>Aves</taxon>
        <taxon>Neognathae</taxon>
        <taxon>Neoaves</taxon>
        <taxon>Telluraves</taxon>
        <taxon>Australaves</taxon>
        <taxon>Passeriformes</taxon>
        <taxon>Philepittidae</taxon>
        <taxon>Neodrepanis</taxon>
    </lineage>
</organism>
<protein>
    <submittedName>
        <fullName evidence="6">NGCA protein</fullName>
    </submittedName>
</protein>
<proteinExistence type="predicted"/>
<evidence type="ECO:0000259" key="5">
    <source>
        <dbReference type="PROSITE" id="PS50835"/>
    </source>
</evidence>
<feature type="non-terminal residue" evidence="6">
    <location>
        <position position="146"/>
    </location>
</feature>
<keyword evidence="7" id="KW-1185">Reference proteome</keyword>
<name>A0A7L2RDT4_9PASS</name>
<dbReference type="PANTHER" id="PTHR12231">
    <property type="entry name" value="CTX-RELATED TYPE I TRANSMEMBRANE PROTEIN"/>
    <property type="match status" value="1"/>
</dbReference>
<dbReference type="SMART" id="SM00409">
    <property type="entry name" value="IG"/>
    <property type="match status" value="1"/>
</dbReference>
<dbReference type="InterPro" id="IPR013783">
    <property type="entry name" value="Ig-like_fold"/>
</dbReference>
<comment type="caution">
    <text evidence="6">The sequence shown here is derived from an EMBL/GenBank/DDBJ whole genome shotgun (WGS) entry which is preliminary data.</text>
</comment>
<evidence type="ECO:0000256" key="1">
    <source>
        <dbReference type="ARBA" id="ARBA00022729"/>
    </source>
</evidence>
<dbReference type="InterPro" id="IPR036179">
    <property type="entry name" value="Ig-like_dom_sf"/>
</dbReference>
<dbReference type="InterPro" id="IPR003599">
    <property type="entry name" value="Ig_sub"/>
</dbReference>
<dbReference type="Pfam" id="PF13927">
    <property type="entry name" value="Ig_3"/>
    <property type="match status" value="1"/>
</dbReference>
<accession>A0A7L2RDT4</accession>
<dbReference type="SMART" id="SM00408">
    <property type="entry name" value="IGc2"/>
    <property type="match status" value="1"/>
</dbReference>
<evidence type="ECO:0000313" key="7">
    <source>
        <dbReference type="Proteomes" id="UP000560066"/>
    </source>
</evidence>
<dbReference type="InterPro" id="IPR003598">
    <property type="entry name" value="Ig_sub2"/>
</dbReference>